<feature type="domain" description="DhaL" evidence="1">
    <location>
        <begin position="5"/>
        <end position="197"/>
    </location>
</feature>
<protein>
    <submittedName>
        <fullName evidence="2">DAK2 domain-containing protein</fullName>
    </submittedName>
</protein>
<evidence type="ECO:0000313" key="2">
    <source>
        <dbReference type="EMBL" id="MBC8558509.1"/>
    </source>
</evidence>
<dbReference type="Pfam" id="PF13684">
    <property type="entry name" value="FakA-like_C"/>
    <property type="match status" value="1"/>
</dbReference>
<dbReference type="NCBIfam" id="TIGR03599">
    <property type="entry name" value="YloV"/>
    <property type="match status" value="1"/>
</dbReference>
<name>A0A926I613_9FIRM</name>
<dbReference type="Pfam" id="PF21645">
    <property type="entry name" value="FakA-like_M"/>
    <property type="match status" value="1"/>
</dbReference>
<dbReference type="GO" id="GO:0004371">
    <property type="term" value="F:glycerone kinase activity"/>
    <property type="evidence" value="ECO:0007669"/>
    <property type="project" value="InterPro"/>
</dbReference>
<dbReference type="EMBL" id="JACRSV010000001">
    <property type="protein sequence ID" value="MBC8558509.1"/>
    <property type="molecule type" value="Genomic_DNA"/>
</dbReference>
<accession>A0A926I613</accession>
<dbReference type="InterPro" id="IPR050270">
    <property type="entry name" value="DegV_domain_contain"/>
</dbReference>
<dbReference type="Gene3D" id="1.25.40.340">
    <property type="match status" value="1"/>
</dbReference>
<dbReference type="RefSeq" id="WP_249293398.1">
    <property type="nucleotide sequence ID" value="NZ_JACRSV010000001.1"/>
</dbReference>
<proteinExistence type="predicted"/>
<dbReference type="PANTHER" id="PTHR33434:SF4">
    <property type="entry name" value="PHOSPHATASE PROTEIN"/>
    <property type="match status" value="1"/>
</dbReference>
<reference evidence="2" key="1">
    <citation type="submission" date="2020-08" db="EMBL/GenBank/DDBJ databases">
        <title>Genome public.</title>
        <authorList>
            <person name="Liu C."/>
            <person name="Sun Q."/>
        </authorList>
    </citation>
    <scope>NUCLEOTIDE SEQUENCE</scope>
    <source>
        <strain evidence="2">NSJ-33</strain>
    </source>
</reference>
<dbReference type="InterPro" id="IPR004007">
    <property type="entry name" value="DhaL_dom"/>
</dbReference>
<dbReference type="InterPro" id="IPR048394">
    <property type="entry name" value="FakA-like_M"/>
</dbReference>
<evidence type="ECO:0000313" key="3">
    <source>
        <dbReference type="Proteomes" id="UP000610760"/>
    </source>
</evidence>
<dbReference type="InterPro" id="IPR036117">
    <property type="entry name" value="DhaL_dom_sf"/>
</dbReference>
<sequence>MINGSLLRDAIVSAAYDIQNQKQKVDELNVFPVPDGDTGTNMSMTIGASVKELELLKEPTVEETAKTAASALLRGARGNSGVILSLLFRGFANGLKGKTEANGVDLAEALTSGVEAAYKAVMKPTEGTILTVARVAAEKGRETALQTNDALEVFEAIVNQAEATLEETPEMLPVLKKAGVVDAGGKGFTVIFTAMLRVFQGGEVVKPSGGAPAKPAQVKRTAVAEASGDIKFAYCTEYIVNKKKNADNPLKLRAYLESIGDCVVVVDDEEIIKVHVHSNHPGDAIEEALKFGMLTNLKIENMKEQHSAQVLEAEQLEEDDTYQPVDPEMPYGFVAVAAGAGMQALFQDLGVNNIVTGGQTMNPSTEDILKAIHATPAETVFVLPNNKNIIMAAEQAIKLADRRVCVLQTRTIPQGISAMLAFDPDVSFSENRVNMTKALDKVQTGQITFAARDSDFDGHNIKAGELLAMENGKLSFVDKDLNRVLLKLTKSMVRKDSSFVTVLYGADISDDQAAEAYELLRSKLSDNVEINLINGGQPVYYYIVSVE</sequence>
<dbReference type="AlphaFoldDB" id="A0A926I613"/>
<organism evidence="2 3">
    <name type="scientific">Fumia xinanensis</name>
    <dbReference type="NCBI Taxonomy" id="2763659"/>
    <lineage>
        <taxon>Bacteria</taxon>
        <taxon>Bacillati</taxon>
        <taxon>Bacillota</taxon>
        <taxon>Clostridia</taxon>
        <taxon>Eubacteriales</taxon>
        <taxon>Oscillospiraceae</taxon>
        <taxon>Fumia</taxon>
    </lineage>
</organism>
<gene>
    <name evidence="2" type="ORF">H8710_00365</name>
</gene>
<dbReference type="SMART" id="SM01120">
    <property type="entry name" value="Dak2"/>
    <property type="match status" value="1"/>
</dbReference>
<dbReference type="PROSITE" id="PS51480">
    <property type="entry name" value="DHAL"/>
    <property type="match status" value="1"/>
</dbReference>
<evidence type="ECO:0000259" key="1">
    <source>
        <dbReference type="PROSITE" id="PS51480"/>
    </source>
</evidence>
<dbReference type="SUPFAM" id="SSF101473">
    <property type="entry name" value="DhaL-like"/>
    <property type="match status" value="1"/>
</dbReference>
<dbReference type="PANTHER" id="PTHR33434">
    <property type="entry name" value="DEGV DOMAIN-CONTAINING PROTEIN DR_1986-RELATED"/>
    <property type="match status" value="1"/>
</dbReference>
<dbReference type="Pfam" id="PF02734">
    <property type="entry name" value="Dak2"/>
    <property type="match status" value="1"/>
</dbReference>
<dbReference type="Proteomes" id="UP000610760">
    <property type="component" value="Unassembled WGS sequence"/>
</dbReference>
<comment type="caution">
    <text evidence="2">The sequence shown here is derived from an EMBL/GenBank/DDBJ whole genome shotgun (WGS) entry which is preliminary data.</text>
</comment>
<keyword evidence="3" id="KW-1185">Reference proteome</keyword>
<dbReference type="GO" id="GO:0006071">
    <property type="term" value="P:glycerol metabolic process"/>
    <property type="evidence" value="ECO:0007669"/>
    <property type="project" value="InterPro"/>
</dbReference>
<dbReference type="InterPro" id="IPR019986">
    <property type="entry name" value="YloV-like"/>
</dbReference>
<dbReference type="InterPro" id="IPR033470">
    <property type="entry name" value="FakA-like_C"/>
</dbReference>
<dbReference type="SMART" id="SM01121">
    <property type="entry name" value="Dak1_2"/>
    <property type="match status" value="1"/>
</dbReference>